<evidence type="ECO:0000256" key="4">
    <source>
        <dbReference type="ARBA" id="ARBA00022540"/>
    </source>
</evidence>
<dbReference type="GO" id="GO:0003743">
    <property type="term" value="F:translation initiation factor activity"/>
    <property type="evidence" value="ECO:0007669"/>
    <property type="project" value="UniProtKB-KW"/>
</dbReference>
<evidence type="ECO:0000256" key="9">
    <source>
        <dbReference type="RuleBase" id="RU003814"/>
    </source>
</evidence>
<dbReference type="Proteomes" id="UP000803884">
    <property type="component" value="Unassembled WGS sequence"/>
</dbReference>
<accession>A0AB34KKF0</accession>
<keyword evidence="3" id="KW-0963">Cytoplasm</keyword>
<proteinExistence type="inferred from homology"/>
<gene>
    <name evidence="11" type="ORF">WHR41_06980</name>
</gene>
<dbReference type="InterPro" id="IPR051855">
    <property type="entry name" value="eIF2B_beta_subunit"/>
</dbReference>
<feature type="region of interest" description="Disordered" evidence="10">
    <location>
        <begin position="105"/>
        <end position="236"/>
    </location>
</feature>
<keyword evidence="5" id="KW-0648">Protein biosynthesis</keyword>
<evidence type="ECO:0000256" key="2">
    <source>
        <dbReference type="ARBA" id="ARBA00007251"/>
    </source>
</evidence>
<dbReference type="Gene3D" id="3.40.50.10470">
    <property type="entry name" value="Translation initiation factor eif-2b, domain 2"/>
    <property type="match status" value="1"/>
</dbReference>
<protein>
    <recommendedName>
        <fullName evidence="6">Translation initiation factor eIF2B subunit beta</fullName>
    </recommendedName>
    <alternativeName>
        <fullName evidence="7">eIF2B GDP-GTP exchange factor subunit beta</fullName>
    </alternativeName>
</protein>
<evidence type="ECO:0000256" key="7">
    <source>
        <dbReference type="ARBA" id="ARBA00044228"/>
    </source>
</evidence>
<dbReference type="EMBL" id="JAAQHG020000025">
    <property type="protein sequence ID" value="KAL1584537.1"/>
    <property type="molecule type" value="Genomic_DNA"/>
</dbReference>
<dbReference type="GeneID" id="96008423"/>
<dbReference type="GO" id="GO:0005085">
    <property type="term" value="F:guanyl-nucleotide exchange factor activity"/>
    <property type="evidence" value="ECO:0007669"/>
    <property type="project" value="TreeGrafter"/>
</dbReference>
<evidence type="ECO:0000256" key="6">
    <source>
        <dbReference type="ARBA" id="ARBA00044122"/>
    </source>
</evidence>
<dbReference type="GO" id="GO:0005829">
    <property type="term" value="C:cytosol"/>
    <property type="evidence" value="ECO:0007669"/>
    <property type="project" value="UniProtKB-SubCell"/>
</dbReference>
<dbReference type="PANTHER" id="PTHR45859:SF1">
    <property type="entry name" value="TRANSLATION INITIATION FACTOR EIF-2B SUBUNIT BETA"/>
    <property type="match status" value="1"/>
</dbReference>
<sequence>MPSVVPGQAPSLSTFLKTLKSKDIETSIELFISLLQRRQIRNSRPCALATTQLLLRVVAGERTRDAQALITRIRNVGRRLVAAQPGEMAVGNIVRRVLGVIREVAEEDQDQSATSDTSTPTSPSQSASKATPHRPGISSTISSFSPLHHGGALPHDMHARPMSSGDITPLAQDSAEQRPQLGATSPSYAGQGPTQVTSLFGLFHTPQGASPAGTPPPGTQSPVGKPAPRQKDAAADSKLDIKAEVIDGIKELLDELEVVDSQIAESALDHIHSNEIILTHTSSQTVQKFLATAARKRKFTVVHAEAYPNDHLATHATIVNGNRKADDSDSNPSDADERWKPLTSMGITVILIPDSAVFALMSRINKVILAPHTVLANGSLIAAAGAATIARAARAHRVPVVVLSGIYKLSPVYPFDTDELIEFGDPGKVVPFEDGEFMDAVDVVNPIFDHVEADLVDLYITNLGAHAPSYLYRIVADHYRTEDVDLLAKEVV</sequence>
<comment type="similarity">
    <text evidence="2 9">Belongs to the eIF-2B alpha/beta/delta subunits family.</text>
</comment>
<evidence type="ECO:0000256" key="10">
    <source>
        <dbReference type="SAM" id="MobiDB-lite"/>
    </source>
</evidence>
<evidence type="ECO:0000313" key="12">
    <source>
        <dbReference type="Proteomes" id="UP000803884"/>
    </source>
</evidence>
<reference evidence="11 12" key="1">
    <citation type="journal article" date="2020" name="Microbiol. Resour. Announc.">
        <title>Draft Genome Sequence of a Cladosporium Species Isolated from the Mesophotic Ascidian Didemnum maculosum.</title>
        <authorList>
            <person name="Gioti A."/>
            <person name="Siaperas R."/>
            <person name="Nikolaivits E."/>
            <person name="Le Goff G."/>
            <person name="Ouazzani J."/>
            <person name="Kotoulas G."/>
            <person name="Topakas E."/>
        </authorList>
    </citation>
    <scope>NUCLEOTIDE SEQUENCE [LARGE SCALE GENOMIC DNA]</scope>
    <source>
        <strain evidence="11 12">TM138-S3</strain>
    </source>
</reference>
<keyword evidence="12" id="KW-1185">Reference proteome</keyword>
<comment type="caution">
    <text evidence="11">The sequence shown here is derived from an EMBL/GenBank/DDBJ whole genome shotgun (WGS) entry which is preliminary data.</text>
</comment>
<evidence type="ECO:0000256" key="1">
    <source>
        <dbReference type="ARBA" id="ARBA00004514"/>
    </source>
</evidence>
<evidence type="ECO:0000256" key="8">
    <source>
        <dbReference type="ARBA" id="ARBA00046432"/>
    </source>
</evidence>
<dbReference type="RefSeq" id="XP_069227643.1">
    <property type="nucleotide sequence ID" value="XM_069375585.1"/>
</dbReference>
<comment type="subcellular location">
    <subcellularLocation>
        <location evidence="1">Cytoplasm</location>
        <location evidence="1">Cytosol</location>
    </subcellularLocation>
</comment>
<comment type="subunit">
    <text evidence="8">Component of the translation initiation factor 2B (eIF2B) complex which is a heterodecamer of two sets of five different subunits: alpha, beta, gamma, delta and epsilon. Subunits alpha, beta and delta comprise a regulatory subcomplex and subunits epsilon and gamma comprise a catalytic subcomplex. Within the complex, the hexameric regulatory complex resides at the center, with the two heterodimeric catalytic subcomplexes bound on opposite sides.</text>
</comment>
<evidence type="ECO:0000256" key="3">
    <source>
        <dbReference type="ARBA" id="ARBA00022490"/>
    </source>
</evidence>
<evidence type="ECO:0000256" key="5">
    <source>
        <dbReference type="ARBA" id="ARBA00022917"/>
    </source>
</evidence>
<feature type="compositionally biased region" description="Polar residues" evidence="10">
    <location>
        <begin position="182"/>
        <end position="198"/>
    </location>
</feature>
<dbReference type="PANTHER" id="PTHR45859">
    <property type="entry name" value="TRANSLATION INITIATION FACTOR EIF-2B SUBUNIT BETA"/>
    <property type="match status" value="1"/>
</dbReference>
<feature type="compositionally biased region" description="Low complexity" evidence="10">
    <location>
        <begin position="111"/>
        <end position="130"/>
    </location>
</feature>
<evidence type="ECO:0000313" key="11">
    <source>
        <dbReference type="EMBL" id="KAL1584537.1"/>
    </source>
</evidence>
<dbReference type="InterPro" id="IPR000649">
    <property type="entry name" value="IF-2B-related"/>
</dbReference>
<name>A0AB34KKF0_9PEZI</name>
<dbReference type="InterPro" id="IPR042529">
    <property type="entry name" value="IF_2B-like_C"/>
</dbReference>
<dbReference type="GO" id="GO:0005851">
    <property type="term" value="C:eukaryotic translation initiation factor 2B complex"/>
    <property type="evidence" value="ECO:0007669"/>
    <property type="project" value="TreeGrafter"/>
</dbReference>
<dbReference type="FunFam" id="3.40.50.10470:FF:000008">
    <property type="entry name" value="Translation initiation factor 2B, beta subunit"/>
    <property type="match status" value="1"/>
</dbReference>
<dbReference type="InterPro" id="IPR037171">
    <property type="entry name" value="NagB/RpiA_transferase-like"/>
</dbReference>
<dbReference type="SUPFAM" id="SSF100950">
    <property type="entry name" value="NagB/RpiA/CoA transferase-like"/>
    <property type="match status" value="1"/>
</dbReference>
<dbReference type="Pfam" id="PF01008">
    <property type="entry name" value="IF-2B"/>
    <property type="match status" value="2"/>
</dbReference>
<keyword evidence="4" id="KW-0396">Initiation factor</keyword>
<organism evidence="11 12">
    <name type="scientific">Cladosporium halotolerans</name>
    <dbReference type="NCBI Taxonomy" id="1052096"/>
    <lineage>
        <taxon>Eukaryota</taxon>
        <taxon>Fungi</taxon>
        <taxon>Dikarya</taxon>
        <taxon>Ascomycota</taxon>
        <taxon>Pezizomycotina</taxon>
        <taxon>Dothideomycetes</taxon>
        <taxon>Dothideomycetidae</taxon>
        <taxon>Cladosporiales</taxon>
        <taxon>Cladosporiaceae</taxon>
        <taxon>Cladosporium</taxon>
    </lineage>
</organism>
<dbReference type="AlphaFoldDB" id="A0AB34KKF0"/>